<feature type="transmembrane region" description="Helical" evidence="6">
    <location>
        <begin position="311"/>
        <end position="333"/>
    </location>
</feature>
<dbReference type="InterPro" id="IPR024478">
    <property type="entry name" value="HlyB_4HB_MCP"/>
</dbReference>
<dbReference type="FunFam" id="1.10.287.950:FF:000001">
    <property type="entry name" value="Methyl-accepting chemotaxis sensory transducer"/>
    <property type="match status" value="1"/>
</dbReference>
<evidence type="ECO:0000256" key="4">
    <source>
        <dbReference type="PROSITE-ProRule" id="PRU00284"/>
    </source>
</evidence>
<comment type="caution">
    <text evidence="9">The sequence shown here is derived from an EMBL/GenBank/DDBJ whole genome shotgun (WGS) entry which is preliminary data.</text>
</comment>
<evidence type="ECO:0000256" key="6">
    <source>
        <dbReference type="SAM" id="Phobius"/>
    </source>
</evidence>
<dbReference type="Pfam" id="PF00015">
    <property type="entry name" value="MCPsignal"/>
    <property type="match status" value="1"/>
</dbReference>
<dbReference type="EMBL" id="POSK01000003">
    <property type="protein sequence ID" value="PNI05643.1"/>
    <property type="molecule type" value="Genomic_DNA"/>
</dbReference>
<protein>
    <submittedName>
        <fullName evidence="9">Methyl-accepting chemotaxis protein</fullName>
    </submittedName>
</protein>
<dbReference type="GO" id="GO:0016020">
    <property type="term" value="C:membrane"/>
    <property type="evidence" value="ECO:0007669"/>
    <property type="project" value="UniProtKB-SubCell"/>
</dbReference>
<dbReference type="InterPro" id="IPR004089">
    <property type="entry name" value="MCPsignal_dom"/>
</dbReference>
<evidence type="ECO:0000313" key="10">
    <source>
        <dbReference type="Proteomes" id="UP000236449"/>
    </source>
</evidence>
<dbReference type="SUPFAM" id="SSF58104">
    <property type="entry name" value="Methyl-accepting chemotaxis protein (MCP) signaling domain"/>
    <property type="match status" value="1"/>
</dbReference>
<keyword evidence="6" id="KW-1133">Transmembrane helix</keyword>
<evidence type="ECO:0000313" key="9">
    <source>
        <dbReference type="EMBL" id="PNI05643.1"/>
    </source>
</evidence>
<reference evidence="9 10" key="1">
    <citation type="submission" date="2018-01" db="EMBL/GenBank/DDBJ databases">
        <title>Draft genome sequences of six Vibrio diazotrophicus strains isolated from deep-sea sediments of the Baltic Sea.</title>
        <authorList>
            <person name="Castillo D."/>
            <person name="Vandieken V."/>
            <person name="Chiang O."/>
            <person name="Middelboe M."/>
        </authorList>
    </citation>
    <scope>NUCLEOTIDE SEQUENCE [LARGE SCALE GENOMIC DNA]</scope>
    <source>
        <strain evidence="9 10">60.27F</strain>
    </source>
</reference>
<comment type="similarity">
    <text evidence="3">Belongs to the methyl-accepting chemotaxis (MCP) protein family.</text>
</comment>
<keyword evidence="2 4" id="KW-0807">Transducer</keyword>
<feature type="domain" description="Methyl-accepting transducer" evidence="7">
    <location>
        <begin position="393"/>
        <end position="629"/>
    </location>
</feature>
<dbReference type="SMART" id="SM00283">
    <property type="entry name" value="MA"/>
    <property type="match status" value="1"/>
</dbReference>
<dbReference type="InterPro" id="IPR007891">
    <property type="entry name" value="CHASE3"/>
</dbReference>
<dbReference type="GO" id="GO:0006935">
    <property type="term" value="P:chemotaxis"/>
    <property type="evidence" value="ECO:0007669"/>
    <property type="project" value="UniProtKB-ARBA"/>
</dbReference>
<evidence type="ECO:0000256" key="3">
    <source>
        <dbReference type="ARBA" id="ARBA00029447"/>
    </source>
</evidence>
<dbReference type="GO" id="GO:0007165">
    <property type="term" value="P:signal transduction"/>
    <property type="evidence" value="ECO:0007669"/>
    <property type="project" value="UniProtKB-KW"/>
</dbReference>
<keyword evidence="6" id="KW-0472">Membrane</keyword>
<dbReference type="RefSeq" id="WP_102965701.1">
    <property type="nucleotide sequence ID" value="NZ_POSK01000003.1"/>
</dbReference>
<keyword evidence="5" id="KW-0175">Coiled coil</keyword>
<dbReference type="PANTHER" id="PTHR32089">
    <property type="entry name" value="METHYL-ACCEPTING CHEMOTAXIS PROTEIN MCPB"/>
    <property type="match status" value="1"/>
</dbReference>
<evidence type="ECO:0000256" key="2">
    <source>
        <dbReference type="ARBA" id="ARBA00023224"/>
    </source>
</evidence>
<dbReference type="Pfam" id="PF05227">
    <property type="entry name" value="CHASE3"/>
    <property type="match status" value="1"/>
</dbReference>
<feature type="domain" description="HAMP" evidence="8">
    <location>
        <begin position="335"/>
        <end position="388"/>
    </location>
</feature>
<proteinExistence type="inferred from homology"/>
<gene>
    <name evidence="9" type="ORF">C1N32_05960</name>
</gene>
<dbReference type="CDD" id="cd06225">
    <property type="entry name" value="HAMP"/>
    <property type="match status" value="1"/>
</dbReference>
<dbReference type="InterPro" id="IPR003660">
    <property type="entry name" value="HAMP_dom"/>
</dbReference>
<evidence type="ECO:0000259" key="7">
    <source>
        <dbReference type="PROSITE" id="PS50111"/>
    </source>
</evidence>
<evidence type="ECO:0000256" key="5">
    <source>
        <dbReference type="SAM" id="Coils"/>
    </source>
</evidence>
<comment type="subcellular location">
    <subcellularLocation>
        <location evidence="1">Membrane</location>
    </subcellularLocation>
</comment>
<dbReference type="PROSITE" id="PS50885">
    <property type="entry name" value="HAMP"/>
    <property type="match status" value="1"/>
</dbReference>
<evidence type="ECO:0000259" key="8">
    <source>
        <dbReference type="PROSITE" id="PS50885"/>
    </source>
</evidence>
<dbReference type="Pfam" id="PF00672">
    <property type="entry name" value="HAMP"/>
    <property type="match status" value="1"/>
</dbReference>
<organism evidence="9 10">
    <name type="scientific">Vibrio diazotrophicus</name>
    <dbReference type="NCBI Taxonomy" id="685"/>
    <lineage>
        <taxon>Bacteria</taxon>
        <taxon>Pseudomonadati</taxon>
        <taxon>Pseudomonadota</taxon>
        <taxon>Gammaproteobacteria</taxon>
        <taxon>Vibrionales</taxon>
        <taxon>Vibrionaceae</taxon>
        <taxon>Vibrio</taxon>
    </lineage>
</organism>
<dbReference type="AlphaFoldDB" id="A0A2J8I544"/>
<name>A0A2J8I544_VIBDI</name>
<dbReference type="PROSITE" id="PS50111">
    <property type="entry name" value="CHEMOTAXIS_TRANSDUC_2"/>
    <property type="match status" value="1"/>
</dbReference>
<dbReference type="Gene3D" id="1.10.287.950">
    <property type="entry name" value="Methyl-accepting chemotaxis protein"/>
    <property type="match status" value="1"/>
</dbReference>
<dbReference type="PANTHER" id="PTHR32089:SF112">
    <property type="entry name" value="LYSOZYME-LIKE PROTEIN-RELATED"/>
    <property type="match status" value="1"/>
</dbReference>
<dbReference type="OrthoDB" id="5731264at2"/>
<evidence type="ECO:0000256" key="1">
    <source>
        <dbReference type="ARBA" id="ARBA00004370"/>
    </source>
</evidence>
<keyword evidence="6" id="KW-0812">Transmembrane</keyword>
<accession>A0A2J8I544</accession>
<dbReference type="Pfam" id="PF12729">
    <property type="entry name" value="4HB_MCP_1"/>
    <property type="match status" value="1"/>
</dbReference>
<feature type="coiled-coil region" evidence="5">
    <location>
        <begin position="408"/>
        <end position="435"/>
    </location>
</feature>
<sequence>MKLTISGKLQLSFLLLAVLFTVSAVVTYRNVSVLETHTNSLLQSDLPTVDTSRAIQQSIQATLSTVRAYMLLGSDELTGENLKTKINTIITQTDESLPVLETLIQQQDYQNVVAHWNEVKASVNKIVEMTHTPENLPAHNLFTSEAAPIAEVALDQIQGLLNAESSNKEGEERKRLFKVYADSYNSLANALSAMRDFLLYGDPDYLTKYQDFIKAHKQSVSEIESKIDLLNEDDKSLWELFKEMQQLYFPLADQTIALRQSPDWNLVNQEMANVLVPAAEQLDISLEAVVAAQQSKADKSGEGINQSVHQVLTILVVALILVVIASLVVSTYMGRSIGRRVAQISKRAQLIASGDVSQQPLEVKGSDELSALTVSINSMNRALSDIVKGVTDKAGQVNDSMQALLTSSQQTLSQVKNQEQSIEQMETELEDVAQSTQHTLDQAQRSVETLSDSQHELTLGRESLEQNKATMASLHKTIEVTSELVAKLNLESQAIGKVTEVIEGLAEQTNLLALNAAIEAARAGDAGRGFAVVADEVRMLASRTTKSTTEINSIVNAIQSATGSVVKEIQLSQEMAEQGSEHIEEAVIKLVNSTDQISALNEQMLQLAAAANQQSEATRLITEHMQNVSTSMKDVDSISQNANKTSLQIRDRVTELNSEMAQFKLH</sequence>
<dbReference type="Proteomes" id="UP000236449">
    <property type="component" value="Unassembled WGS sequence"/>
</dbReference>
<dbReference type="SMART" id="SM00304">
    <property type="entry name" value="HAMP"/>
    <property type="match status" value="1"/>
</dbReference>